<keyword evidence="2 6" id="KW-0812">Transmembrane</keyword>
<dbReference type="Gene3D" id="3.40.1710.10">
    <property type="entry name" value="abc type-2 transporter like domain"/>
    <property type="match status" value="1"/>
</dbReference>
<evidence type="ECO:0000256" key="1">
    <source>
        <dbReference type="ARBA" id="ARBA00004141"/>
    </source>
</evidence>
<dbReference type="NCBIfam" id="TIGR03062">
    <property type="entry name" value="pip_yhgE_Cterm"/>
    <property type="match status" value="1"/>
</dbReference>
<keyword evidence="4 6" id="KW-0472">Membrane</keyword>
<evidence type="ECO:0000256" key="4">
    <source>
        <dbReference type="ARBA" id="ARBA00023136"/>
    </source>
</evidence>
<protein>
    <submittedName>
        <fullName evidence="8">Chromosome partition protein Smc</fullName>
    </submittedName>
</protein>
<feature type="transmembrane region" description="Helical" evidence="6">
    <location>
        <begin position="770"/>
        <end position="791"/>
    </location>
</feature>
<keyword evidence="5" id="KW-0175">Coiled coil</keyword>
<evidence type="ECO:0000313" key="8">
    <source>
        <dbReference type="EMBL" id="RSJ05034.1"/>
    </source>
</evidence>
<dbReference type="SUPFAM" id="SSF58104">
    <property type="entry name" value="Methyl-accepting chemotaxis protein (MCP) signaling domain"/>
    <property type="match status" value="2"/>
</dbReference>
<evidence type="ECO:0000256" key="2">
    <source>
        <dbReference type="ARBA" id="ARBA00022692"/>
    </source>
</evidence>
<feature type="transmembrane region" description="Helical" evidence="6">
    <location>
        <begin position="12"/>
        <end position="37"/>
    </location>
</feature>
<feature type="coiled-coil region" evidence="5">
    <location>
        <begin position="330"/>
        <end position="357"/>
    </location>
</feature>
<accession>A0A428E4L4</accession>
<keyword evidence="3 6" id="KW-1133">Transmembrane helix</keyword>
<sequence>MFKEWKAIFKKPTFIIVMIGISLIPALYNIIFLSSMWDPYGKLSDLPVAVVNNDKEASYNGNSMSIGKDMVSNLKENKTLDFHFVNEEEGKKGLENGDYYMVVTLPSDLSEKAASILTDHPEQMQIDYQTSSGHSFIASKMSDSAMTQLKQNVSTNVTETYTKALFNKMIDLKDGMSQAASGSEKLTDGANQLVTGSQILTTNLHSLADSSLTFSNGTEQFTRGLSSYVSGVEQLHLGLGNFNSGLVTYTGAVSQLDSGLGQLSSKSPELVRGINQLYTGVESYTGGVSKLNAGLNQFSSGVSAYTNGVGNLATGANQLSNQSATLRMGVEQLSEGIQQLSSKLDASSEQKDQINQLSSGLNQLNQAIQNIDVGDTKQLDSVLSSIVSLSNQMLASAQSDKATTLANIQSTVAYQSLTSEQQAEISASVSQNSTDSIQSAQSIIALVQGLQGSLENLQNQSSNLSTLKNQANQVLPIASTSLTGLSSGLTEIQGAVTSKLVPASQSITSGVNAYTAGVDKVSQGASQLSEKNSTLTGSLNQLVSGSTTLTQKSSNLTAGVGQLVEKTPELVSGIEKLSTGSNQLNQKSQELIAGVDKLQSGSSQLADKSSQLILGASQLESGANKLADGAGKLSEGGTKLTSGLEGLQTGVASLGQGLSNASEQLKSAFTESQNAEILSNPLSLSKTDNDQVPVNGIAMAPYMISVALFVAAISTNMIFAKLPSGRHPESRWAWLKSRAEINGIIAVLAGILVYGGVHLIGLTANHEMRTLILIILTSLVFMSMVTALTTWNSRIGAFFSLILLLLQLASSAGTYPLALTNDFFRAISPWLPMSYSVSGLRQTISMTGNIHHQVIFLAVILALFTGLGMLAYQPKKMEED</sequence>
<dbReference type="Gene3D" id="1.10.287.950">
    <property type="entry name" value="Methyl-accepting chemotaxis protein"/>
    <property type="match status" value="2"/>
</dbReference>
<organism evidence="8 9">
    <name type="scientific">Streptococcus mitis</name>
    <dbReference type="NCBI Taxonomy" id="28037"/>
    <lineage>
        <taxon>Bacteria</taxon>
        <taxon>Bacillati</taxon>
        <taxon>Bacillota</taxon>
        <taxon>Bacilli</taxon>
        <taxon>Lactobacillales</taxon>
        <taxon>Streptococcaceae</taxon>
        <taxon>Streptococcus</taxon>
        <taxon>Streptococcus mitis group</taxon>
    </lineage>
</organism>
<evidence type="ECO:0000259" key="7">
    <source>
        <dbReference type="PROSITE" id="PS50234"/>
    </source>
</evidence>
<comment type="caution">
    <text evidence="8">The sequence shown here is derived from an EMBL/GenBank/DDBJ whole genome shotgun (WGS) entry which is preliminary data.</text>
</comment>
<feature type="transmembrane region" description="Helical" evidence="6">
    <location>
        <begin position="798"/>
        <end position="818"/>
    </location>
</feature>
<dbReference type="InterPro" id="IPR023908">
    <property type="entry name" value="xxxLxxG_rpt"/>
</dbReference>
<evidence type="ECO:0000256" key="5">
    <source>
        <dbReference type="SAM" id="Coils"/>
    </source>
</evidence>
<reference evidence="8 9" key="1">
    <citation type="submission" date="2018-11" db="EMBL/GenBank/DDBJ databases">
        <title>Species Designations Belie Phenotypic and Genotypic Heterogeneity in Oral Streptococci.</title>
        <authorList>
            <person name="Velsko I."/>
        </authorList>
    </citation>
    <scope>NUCLEOTIDE SEQUENCE [LARGE SCALE GENOMIC DNA]</scope>
    <source>
        <strain evidence="8 9">BCC07</strain>
    </source>
</reference>
<dbReference type="Pfam" id="PF12698">
    <property type="entry name" value="ABC2_membrane_3"/>
    <property type="match status" value="2"/>
</dbReference>
<dbReference type="InterPro" id="IPR051328">
    <property type="entry name" value="T7SS_ABC-Transporter"/>
</dbReference>
<dbReference type="NCBIfam" id="TIGR03061">
    <property type="entry name" value="pip_yhgE_Nterm"/>
    <property type="match status" value="1"/>
</dbReference>
<name>A0A428E4L4_STRMT</name>
<feature type="transmembrane region" description="Helical" evidence="6">
    <location>
        <begin position="850"/>
        <end position="872"/>
    </location>
</feature>
<evidence type="ECO:0000313" key="9">
    <source>
        <dbReference type="Proteomes" id="UP000273244"/>
    </source>
</evidence>
<dbReference type="GO" id="GO:0140359">
    <property type="term" value="F:ABC-type transporter activity"/>
    <property type="evidence" value="ECO:0007669"/>
    <property type="project" value="InterPro"/>
</dbReference>
<feature type="coiled-coil region" evidence="5">
    <location>
        <begin position="440"/>
        <end position="474"/>
    </location>
</feature>
<evidence type="ECO:0000256" key="6">
    <source>
        <dbReference type="SAM" id="Phobius"/>
    </source>
</evidence>
<dbReference type="EMBL" id="RJOG01000041">
    <property type="protein sequence ID" value="RSJ05034.1"/>
    <property type="molecule type" value="Genomic_DNA"/>
</dbReference>
<dbReference type="AlphaFoldDB" id="A0A428E4L4"/>
<comment type="subcellular location">
    <subcellularLocation>
        <location evidence="1">Membrane</location>
        <topology evidence="1">Multi-pass membrane protein</topology>
    </subcellularLocation>
</comment>
<feature type="domain" description="VWFA" evidence="7">
    <location>
        <begin position="203"/>
        <end position="412"/>
    </location>
</feature>
<dbReference type="InterPro" id="IPR017500">
    <property type="entry name" value="Phage_infect_YhgE_N"/>
</dbReference>
<proteinExistence type="predicted"/>
<feature type="transmembrane region" description="Helical" evidence="6">
    <location>
        <begin position="741"/>
        <end position="764"/>
    </location>
</feature>
<dbReference type="Proteomes" id="UP000273244">
    <property type="component" value="Unassembled WGS sequence"/>
</dbReference>
<dbReference type="InterPro" id="IPR002035">
    <property type="entry name" value="VWF_A"/>
</dbReference>
<dbReference type="RefSeq" id="WP_125456816.1">
    <property type="nucleotide sequence ID" value="NZ_RJOG01000041.1"/>
</dbReference>
<gene>
    <name evidence="8" type="primary">smc_2</name>
    <name evidence="8" type="ORF">D8837_08410</name>
</gene>
<dbReference type="PROSITE" id="PS50234">
    <property type="entry name" value="VWFA"/>
    <property type="match status" value="1"/>
</dbReference>
<dbReference type="GO" id="GO:0016020">
    <property type="term" value="C:membrane"/>
    <property type="evidence" value="ECO:0007669"/>
    <property type="project" value="UniProtKB-SubCell"/>
</dbReference>
<dbReference type="PANTHER" id="PTHR43077:SF5">
    <property type="entry name" value="PHAGE INFECTION PROTEIN"/>
    <property type="match status" value="1"/>
</dbReference>
<feature type="transmembrane region" description="Helical" evidence="6">
    <location>
        <begin position="699"/>
        <end position="720"/>
    </location>
</feature>
<dbReference type="NCBIfam" id="TIGR03057">
    <property type="entry name" value="xxxLxxG_by_4"/>
    <property type="match status" value="7"/>
</dbReference>
<dbReference type="PANTHER" id="PTHR43077">
    <property type="entry name" value="TRANSPORT PERMEASE YVFS-RELATED"/>
    <property type="match status" value="1"/>
</dbReference>
<dbReference type="InterPro" id="IPR017501">
    <property type="entry name" value="Phage_infect_YhgE_C"/>
</dbReference>
<evidence type="ECO:0000256" key="3">
    <source>
        <dbReference type="ARBA" id="ARBA00022989"/>
    </source>
</evidence>
<dbReference type="InterPro" id="IPR013525">
    <property type="entry name" value="ABC2_TM"/>
</dbReference>